<reference evidence="1 2" key="1">
    <citation type="journal article" date="2012" name="J. Bacteriol.">
        <title>Genome sequence of an alkane-degrading bacterium, Alcanivorax pacificus type strain W11-5, isolated from deep sea sediment.</title>
        <authorList>
            <person name="Lai Q."/>
            <person name="Shao Z."/>
        </authorList>
    </citation>
    <scope>NUCLEOTIDE SEQUENCE [LARGE SCALE GENOMIC DNA]</scope>
    <source>
        <strain evidence="1 2">W11-5</strain>
    </source>
</reference>
<dbReference type="AlphaFoldDB" id="A0A0B4XNJ0"/>
<keyword evidence="2" id="KW-1185">Reference proteome</keyword>
<organism evidence="1 2">
    <name type="scientific">Isoalcanivorax pacificus W11-5</name>
    <dbReference type="NCBI Taxonomy" id="391936"/>
    <lineage>
        <taxon>Bacteria</taxon>
        <taxon>Pseudomonadati</taxon>
        <taxon>Pseudomonadota</taxon>
        <taxon>Gammaproteobacteria</taxon>
        <taxon>Oceanospirillales</taxon>
        <taxon>Alcanivoracaceae</taxon>
        <taxon>Isoalcanivorax</taxon>
    </lineage>
</organism>
<protein>
    <submittedName>
        <fullName evidence="1">Uncharacterized protein</fullName>
    </submittedName>
</protein>
<proteinExistence type="predicted"/>
<name>A0A0B4XNJ0_9GAMM</name>
<dbReference type="KEGG" id="apac:S7S_09640"/>
<gene>
    <name evidence="1" type="ORF">S7S_09640</name>
</gene>
<dbReference type="HOGENOM" id="CLU_107032_0_0_6"/>
<dbReference type="EMBL" id="CP004387">
    <property type="protein sequence ID" value="AJD48340.1"/>
    <property type="molecule type" value="Genomic_DNA"/>
</dbReference>
<evidence type="ECO:0000313" key="1">
    <source>
        <dbReference type="EMBL" id="AJD48340.1"/>
    </source>
</evidence>
<accession>A0A0B4XNJ0</accession>
<dbReference type="RefSeq" id="WP_144401636.1">
    <property type="nucleotide sequence ID" value="NZ_CP004387.1"/>
</dbReference>
<sequence length="224" mass="24049">MSSQPVRVAFPASDALHERLDQFLREAAASPVADQSALLNVLLDDFLNDLLAAFFDGPIEAVGVQGGVATMVQGGVKIINKAARALVRNLVGKAGPAEQQALAAHFRSLTIEREGRLYLAFPLDGDGGAELQRVFEGYLSGESGYSRDLVTVMCRLCDDALRHYFDGLVGCVKLNAFNRGVVATARKTIQKAAYMAVEKGLPALGRPHKEPVVRHFSGMLLTPA</sequence>
<dbReference type="Proteomes" id="UP000006764">
    <property type="component" value="Chromosome"/>
</dbReference>
<dbReference type="OrthoDB" id="6080359at2"/>
<evidence type="ECO:0000313" key="2">
    <source>
        <dbReference type="Proteomes" id="UP000006764"/>
    </source>
</evidence>